<gene>
    <name evidence="1" type="ORF">AFUS01_LOCUS13135</name>
</gene>
<keyword evidence="2" id="KW-1185">Reference proteome</keyword>
<comment type="caution">
    <text evidence="1">The sequence shown here is derived from an EMBL/GenBank/DDBJ whole genome shotgun (WGS) entry which is preliminary data.</text>
</comment>
<accession>A0A8J2JR31</accession>
<proteinExistence type="predicted"/>
<evidence type="ECO:0000313" key="1">
    <source>
        <dbReference type="EMBL" id="CAG7724093.1"/>
    </source>
</evidence>
<dbReference type="Proteomes" id="UP000708208">
    <property type="component" value="Unassembled WGS sequence"/>
</dbReference>
<feature type="non-terminal residue" evidence="1">
    <location>
        <position position="1"/>
    </location>
</feature>
<protein>
    <submittedName>
        <fullName evidence="1">Uncharacterized protein</fullName>
    </submittedName>
</protein>
<name>A0A8J2JR31_9HEXA</name>
<dbReference type="AlphaFoldDB" id="A0A8J2JR31"/>
<evidence type="ECO:0000313" key="2">
    <source>
        <dbReference type="Proteomes" id="UP000708208"/>
    </source>
</evidence>
<reference evidence="1" key="1">
    <citation type="submission" date="2021-06" db="EMBL/GenBank/DDBJ databases">
        <authorList>
            <person name="Hodson N. C."/>
            <person name="Mongue J. A."/>
            <person name="Jaron S. K."/>
        </authorList>
    </citation>
    <scope>NUCLEOTIDE SEQUENCE</scope>
</reference>
<dbReference type="OrthoDB" id="360585at2759"/>
<organism evidence="1 2">
    <name type="scientific">Allacma fusca</name>
    <dbReference type="NCBI Taxonomy" id="39272"/>
    <lineage>
        <taxon>Eukaryota</taxon>
        <taxon>Metazoa</taxon>
        <taxon>Ecdysozoa</taxon>
        <taxon>Arthropoda</taxon>
        <taxon>Hexapoda</taxon>
        <taxon>Collembola</taxon>
        <taxon>Symphypleona</taxon>
        <taxon>Sminthuridae</taxon>
        <taxon>Allacma</taxon>
    </lineage>
</organism>
<dbReference type="EMBL" id="CAJVCH010105672">
    <property type="protein sequence ID" value="CAG7724093.1"/>
    <property type="molecule type" value="Genomic_DNA"/>
</dbReference>
<sequence length="31" mass="3613">MVGNNEMRKILDSILKNNFTTMTYKEASHLL</sequence>